<dbReference type="InterPro" id="IPR042173">
    <property type="entry name" value="RNase_J_2"/>
</dbReference>
<keyword evidence="1" id="KW-0540">Nuclease</keyword>
<dbReference type="AlphaFoldDB" id="A0A398D6G5"/>
<evidence type="ECO:0000313" key="4">
    <source>
        <dbReference type="EMBL" id="RIE09059.1"/>
    </source>
</evidence>
<dbReference type="InterPro" id="IPR001279">
    <property type="entry name" value="Metallo-B-lactamas"/>
</dbReference>
<sequence>MVVLVPGLRGGSMSVKLTFYGAVNEIGGSKTLLQYNGTNLFLDFGKDFFGGMEHFSDRLRPAAYLQIRDYLRFGNLPPMAGLYPPTQSQFLQQEFGATLDTGKVGGILLSHGHIDHFGFLPLVDVNVPLYMSAETLEVLRFFDETGQFDLRMDQRPVTVFEYDKVVHIGNCEVLPVRSDHDILGNLGFIVRCGATSIIYTGDYRLHGKHPERVRTFFELMRQEKQHAKTVLLTEGTRLGFGSIDQLMESEIQELATRAVGTAPGLVLTNYYILDTERLKVFLRVAEKTGRTMVLQPQHMLMARKFARFDSELERLIKNAEVYLARRGSGKYLAPDYRLFEQEYLVTALRAVDIAAEPAKYMLQLDFPDLGELVEINPAPHTVFIQSGGEPLGQYDPNYTVLMKWVKDFRMDFYRIATPGHASELDIRDLVMRADPSVLVPMHSKAPEALNGYIKDTITLRKGVTYEF</sequence>
<keyword evidence="1" id="KW-0269">Exonuclease</keyword>
<organism evidence="4 6">
    <name type="scientific">Candidatus Cryosericum odellii</name>
    <dbReference type="NCBI Taxonomy" id="2290917"/>
    <lineage>
        <taxon>Bacteria</taxon>
        <taxon>Pseudomonadati</taxon>
        <taxon>Caldisericota/Cryosericota group</taxon>
        <taxon>Candidatus Cryosericota</taxon>
        <taxon>Candidatus Cryosericia</taxon>
        <taxon>Candidatus Cryosericales</taxon>
        <taxon>Candidatus Cryosericaceae</taxon>
        <taxon>Candidatus Cryosericum</taxon>
    </lineage>
</organism>
<feature type="domain" description="Metallo-beta-lactamase" evidence="3">
    <location>
        <begin position="27"/>
        <end position="243"/>
    </location>
</feature>
<dbReference type="PANTHER" id="PTHR43694:SF1">
    <property type="entry name" value="RIBONUCLEASE J"/>
    <property type="match status" value="1"/>
</dbReference>
<protein>
    <submittedName>
        <fullName evidence="4">MBL fold metallo-hydrolase</fullName>
    </submittedName>
</protein>
<reference evidence="6 7" key="1">
    <citation type="submission" date="2018-09" db="EMBL/GenBank/DDBJ databases">
        <title>Discovery and Ecogenomic Context for Candidatus Cryosericales, a Global Caldiserica Order Active in Thawing Permafrost.</title>
        <authorList>
            <person name="Martinez M.A."/>
            <person name="Woodcroft B.J."/>
            <person name="Ignacio Espinoza J.C."/>
            <person name="Zayed A."/>
            <person name="Singleton C.M."/>
            <person name="Boyd J."/>
            <person name="Li Y.-F."/>
            <person name="Purvine S."/>
            <person name="Maughan H."/>
            <person name="Hodgkins S.B."/>
            <person name="Anderson D."/>
            <person name="Sederholm M."/>
            <person name="Temperton B."/>
            <person name="Saleska S.R."/>
            <person name="Tyson G.W."/>
            <person name="Rich V.I."/>
        </authorList>
    </citation>
    <scope>NUCLEOTIDE SEQUENCE [LARGE SCALE GENOMIC DNA]</scope>
    <source>
        <strain evidence="5 7">SMC5</strain>
        <strain evidence="4 6">SMC6</strain>
    </source>
</reference>
<dbReference type="GO" id="GO:0003723">
    <property type="term" value="F:RNA binding"/>
    <property type="evidence" value="ECO:0007669"/>
    <property type="project" value="UniProtKB-KW"/>
</dbReference>
<name>A0A398D6G5_9BACT</name>
<evidence type="ECO:0000259" key="3">
    <source>
        <dbReference type="SMART" id="SM00849"/>
    </source>
</evidence>
<dbReference type="PANTHER" id="PTHR43694">
    <property type="entry name" value="RIBONUCLEASE J"/>
    <property type="match status" value="1"/>
</dbReference>
<evidence type="ECO:0000256" key="2">
    <source>
        <dbReference type="ARBA" id="ARBA00022884"/>
    </source>
</evidence>
<dbReference type="SUPFAM" id="SSF56281">
    <property type="entry name" value="Metallo-hydrolase/oxidoreductase"/>
    <property type="match status" value="1"/>
</dbReference>
<keyword evidence="6" id="KW-1185">Reference proteome</keyword>
<evidence type="ECO:0000313" key="6">
    <source>
        <dbReference type="Proteomes" id="UP000266260"/>
    </source>
</evidence>
<accession>A0A398DE52</accession>
<dbReference type="GO" id="GO:0004527">
    <property type="term" value="F:exonuclease activity"/>
    <property type="evidence" value="ECO:0007669"/>
    <property type="project" value="UniProtKB-KW"/>
</dbReference>
<dbReference type="InterPro" id="IPR036866">
    <property type="entry name" value="RibonucZ/Hydroxyglut_hydro"/>
</dbReference>
<dbReference type="Proteomes" id="UP000266260">
    <property type="component" value="Unassembled WGS sequence"/>
</dbReference>
<accession>A0A398D6G5</accession>
<gene>
    <name evidence="5" type="ORF">SMC5_03400</name>
    <name evidence="4" type="ORF">SMC6_03175</name>
</gene>
<dbReference type="Proteomes" id="UP000266489">
    <property type="component" value="Unassembled WGS sequence"/>
</dbReference>
<comment type="caution">
    <text evidence="4">The sequence shown here is derived from an EMBL/GenBank/DDBJ whole genome shotgun (WGS) entry which is preliminary data.</text>
</comment>
<evidence type="ECO:0000313" key="5">
    <source>
        <dbReference type="EMBL" id="RIE12763.1"/>
    </source>
</evidence>
<keyword evidence="4" id="KW-0378">Hydrolase</keyword>
<dbReference type="EMBL" id="QXIU01000087">
    <property type="protein sequence ID" value="RIE12763.1"/>
    <property type="molecule type" value="Genomic_DNA"/>
</dbReference>
<proteinExistence type="predicted"/>
<dbReference type="Pfam" id="PF12706">
    <property type="entry name" value="Lactamase_B_2"/>
    <property type="match status" value="1"/>
</dbReference>
<dbReference type="EMBL" id="QXIT01000058">
    <property type="protein sequence ID" value="RIE09059.1"/>
    <property type="molecule type" value="Genomic_DNA"/>
</dbReference>
<keyword evidence="2" id="KW-0694">RNA-binding</keyword>
<dbReference type="SMART" id="SM00849">
    <property type="entry name" value="Lactamase_B"/>
    <property type="match status" value="1"/>
</dbReference>
<dbReference type="Gene3D" id="3.40.50.10710">
    <property type="entry name" value="Metallo-hydrolase/oxidoreductase"/>
    <property type="match status" value="1"/>
</dbReference>
<evidence type="ECO:0000256" key="1">
    <source>
        <dbReference type="ARBA" id="ARBA00022839"/>
    </source>
</evidence>
<evidence type="ECO:0000313" key="7">
    <source>
        <dbReference type="Proteomes" id="UP000266489"/>
    </source>
</evidence>
<dbReference type="OrthoDB" id="9803916at2"/>
<dbReference type="Gene3D" id="3.60.15.10">
    <property type="entry name" value="Ribonuclease Z/Hydroxyacylglutathione hydrolase-like"/>
    <property type="match status" value="1"/>
</dbReference>